<name>A0A0D2JP41_9CHLO</name>
<dbReference type="OrthoDB" id="413520at2759"/>
<evidence type="ECO:0000256" key="1">
    <source>
        <dbReference type="SAM" id="MobiDB-lite"/>
    </source>
</evidence>
<dbReference type="PANTHER" id="PTHR14614">
    <property type="entry name" value="HEPATOCELLULAR CARCINOMA-ASSOCIATED ANTIGEN"/>
    <property type="match status" value="1"/>
</dbReference>
<feature type="region of interest" description="Disordered" evidence="1">
    <location>
        <begin position="22"/>
        <end position="42"/>
    </location>
</feature>
<evidence type="ECO:0000313" key="2">
    <source>
        <dbReference type="EMBL" id="KIZ00913.1"/>
    </source>
</evidence>
<dbReference type="PANTHER" id="PTHR14614:SF132">
    <property type="entry name" value="PROTEIN-LYSINE METHYLTRANSFERASE C42C1.13"/>
    <property type="match status" value="1"/>
</dbReference>
<dbReference type="KEGG" id="mng:MNEG_7047"/>
<organism evidence="2 3">
    <name type="scientific">Monoraphidium neglectum</name>
    <dbReference type="NCBI Taxonomy" id="145388"/>
    <lineage>
        <taxon>Eukaryota</taxon>
        <taxon>Viridiplantae</taxon>
        <taxon>Chlorophyta</taxon>
        <taxon>core chlorophytes</taxon>
        <taxon>Chlorophyceae</taxon>
        <taxon>CS clade</taxon>
        <taxon>Sphaeropleales</taxon>
        <taxon>Selenastraceae</taxon>
        <taxon>Monoraphidium</taxon>
    </lineage>
</organism>
<dbReference type="Proteomes" id="UP000054498">
    <property type="component" value="Unassembled WGS sequence"/>
</dbReference>
<dbReference type="STRING" id="145388.A0A0D2JP41"/>
<dbReference type="InterPro" id="IPR029063">
    <property type="entry name" value="SAM-dependent_MTases_sf"/>
</dbReference>
<dbReference type="InterPro" id="IPR019410">
    <property type="entry name" value="Methyltransf_16"/>
</dbReference>
<reference evidence="2 3" key="1">
    <citation type="journal article" date="2013" name="BMC Genomics">
        <title>Reconstruction of the lipid metabolism for the microalga Monoraphidium neglectum from its genome sequence reveals characteristics suitable for biofuel production.</title>
        <authorList>
            <person name="Bogen C."/>
            <person name="Al-Dilaimi A."/>
            <person name="Albersmeier A."/>
            <person name="Wichmann J."/>
            <person name="Grundmann M."/>
            <person name="Rupp O."/>
            <person name="Lauersen K.J."/>
            <person name="Blifernez-Klassen O."/>
            <person name="Kalinowski J."/>
            <person name="Goesmann A."/>
            <person name="Mussgnug J.H."/>
            <person name="Kruse O."/>
        </authorList>
    </citation>
    <scope>NUCLEOTIDE SEQUENCE [LARGE SCALE GENOMIC DNA]</scope>
    <source>
        <strain evidence="2 3">SAG 48.87</strain>
    </source>
</reference>
<evidence type="ECO:0000313" key="3">
    <source>
        <dbReference type="Proteomes" id="UP000054498"/>
    </source>
</evidence>
<feature type="compositionally biased region" description="Low complexity" evidence="1">
    <location>
        <begin position="229"/>
        <end position="243"/>
    </location>
</feature>
<feature type="region of interest" description="Disordered" evidence="1">
    <location>
        <begin position="126"/>
        <end position="149"/>
    </location>
</feature>
<feature type="compositionally biased region" description="Gly residues" evidence="1">
    <location>
        <begin position="209"/>
        <end position="228"/>
    </location>
</feature>
<feature type="region of interest" description="Disordered" evidence="1">
    <location>
        <begin position="205"/>
        <end position="247"/>
    </location>
</feature>
<keyword evidence="3" id="KW-1185">Reference proteome</keyword>
<dbReference type="RefSeq" id="XP_013899932.1">
    <property type="nucleotide sequence ID" value="XM_014044478.1"/>
</dbReference>
<sequence>MGAGWAARATLRPCTVAAAASPASAGSASTSRQERSEGTPIEGVTVGGLALLQQEFDVAGRRLRVVCPRDPDEVLDHYISTGADGDPYWTRVWASAIALAAELLRRPQLVKGLRVADLGALAAQRHRSNSDAEAPHEPAPSASSPRLPHVRAHAAPAAGLGVAGIAAALAGAREVVLLDREPMALECALLSARATGLADVRDLEVGTSSSGGGSGDGSGTASGDGGSGASSSCSAGSSGVGASPDDVAAAERRASHGLAGGGGERACALSAAVFDWHSPPADLRRFDVVLACDVLYEADAVGPISAVVPKLLKSTSGALLLSDPPNRTAANRERFLQLLREGAAPFAIEESYQFSCPVTQLDPELRGGVREESVPIQFQVLRRVLGNDTVGLKLPSVL</sequence>
<accession>A0A0D2JP41</accession>
<dbReference type="EMBL" id="KK101431">
    <property type="protein sequence ID" value="KIZ00913.1"/>
    <property type="molecule type" value="Genomic_DNA"/>
</dbReference>
<gene>
    <name evidence="2" type="ORF">MNEG_7047</name>
</gene>
<dbReference type="AlphaFoldDB" id="A0A0D2JP41"/>
<dbReference type="Gene3D" id="3.40.50.150">
    <property type="entry name" value="Vaccinia Virus protein VP39"/>
    <property type="match status" value="1"/>
</dbReference>
<dbReference type="GeneID" id="25739923"/>
<proteinExistence type="predicted"/>
<dbReference type="SUPFAM" id="SSF53335">
    <property type="entry name" value="S-adenosyl-L-methionine-dependent methyltransferases"/>
    <property type="match status" value="1"/>
</dbReference>
<feature type="compositionally biased region" description="Low complexity" evidence="1">
    <location>
        <begin position="22"/>
        <end position="31"/>
    </location>
</feature>
<protein>
    <submittedName>
        <fullName evidence="2">Uncharacterized protein</fullName>
    </submittedName>
</protein>